<keyword evidence="7" id="KW-1185">Reference proteome</keyword>
<dbReference type="RefSeq" id="XP_015596597.1">
    <property type="nucleotide sequence ID" value="XM_015741111.2"/>
</dbReference>
<dbReference type="InterPro" id="IPR011047">
    <property type="entry name" value="Quinoprotein_ADH-like_sf"/>
</dbReference>
<feature type="compositionally biased region" description="Pro residues" evidence="5">
    <location>
        <begin position="1079"/>
        <end position="1091"/>
    </location>
</feature>
<accession>A0AAJ7FKP2</accession>
<gene>
    <name evidence="8" type="primary">LOC107268387</name>
</gene>
<feature type="signal peptide" evidence="6">
    <location>
        <begin position="1"/>
        <end position="22"/>
    </location>
</feature>
<evidence type="ECO:0000256" key="6">
    <source>
        <dbReference type="SAM" id="SignalP"/>
    </source>
</evidence>
<evidence type="ECO:0000256" key="5">
    <source>
        <dbReference type="SAM" id="MobiDB-lite"/>
    </source>
</evidence>
<dbReference type="SMART" id="SM00320">
    <property type="entry name" value="WD40"/>
    <property type="match status" value="7"/>
</dbReference>
<evidence type="ECO:0000256" key="2">
    <source>
        <dbReference type="ARBA" id="ARBA00022574"/>
    </source>
</evidence>
<dbReference type="Pfam" id="PF00400">
    <property type="entry name" value="WD40"/>
    <property type="match status" value="3"/>
</dbReference>
<dbReference type="CTD" id="31155"/>
<evidence type="ECO:0000256" key="4">
    <source>
        <dbReference type="PROSITE-ProRule" id="PRU00221"/>
    </source>
</evidence>
<dbReference type="SUPFAM" id="SSF82171">
    <property type="entry name" value="DPP6 N-terminal domain-like"/>
    <property type="match status" value="1"/>
</dbReference>
<evidence type="ECO:0000256" key="3">
    <source>
        <dbReference type="ARBA" id="ARBA00022737"/>
    </source>
</evidence>
<dbReference type="InterPro" id="IPR015943">
    <property type="entry name" value="WD40/YVTN_repeat-like_dom_sf"/>
</dbReference>
<evidence type="ECO:0000313" key="8">
    <source>
        <dbReference type="RefSeq" id="XP_015596597.1"/>
    </source>
</evidence>
<dbReference type="Proteomes" id="UP000694920">
    <property type="component" value="Unplaced"/>
</dbReference>
<dbReference type="PANTHER" id="PTHR44099">
    <property type="entry name" value="RABCONNECTIN-3B, ISOFORM A"/>
    <property type="match status" value="1"/>
</dbReference>
<evidence type="ECO:0000313" key="7">
    <source>
        <dbReference type="Proteomes" id="UP000694920"/>
    </source>
</evidence>
<keyword evidence="2 4" id="KW-0853">WD repeat</keyword>
<name>A0AAJ7FKP2_CEPCN</name>
<dbReference type="Gene3D" id="2.130.10.10">
    <property type="entry name" value="YVTN repeat-like/Quinoprotein amine dehydrogenase"/>
    <property type="match status" value="3"/>
</dbReference>
<dbReference type="GO" id="GO:0005737">
    <property type="term" value="C:cytoplasm"/>
    <property type="evidence" value="ECO:0007669"/>
    <property type="project" value="TreeGrafter"/>
</dbReference>
<dbReference type="SUPFAM" id="SSF50998">
    <property type="entry name" value="Quinoprotein alcohol dehydrogenase-like"/>
    <property type="match status" value="1"/>
</dbReference>
<reference evidence="8" key="1">
    <citation type="submission" date="2025-08" db="UniProtKB">
        <authorList>
            <consortium name="RefSeq"/>
        </authorList>
    </citation>
    <scope>IDENTIFICATION</scope>
</reference>
<feature type="region of interest" description="Disordered" evidence="5">
    <location>
        <begin position="1071"/>
        <end position="1116"/>
    </location>
</feature>
<evidence type="ECO:0000256" key="1">
    <source>
        <dbReference type="ARBA" id="ARBA00022553"/>
    </source>
</evidence>
<dbReference type="GeneID" id="107268387"/>
<keyword evidence="1" id="KW-0597">Phosphoprotein</keyword>
<feature type="region of interest" description="Disordered" evidence="5">
    <location>
        <begin position="794"/>
        <end position="818"/>
    </location>
</feature>
<organism evidence="7 8">
    <name type="scientific">Cephus cinctus</name>
    <name type="common">Wheat stem sawfly</name>
    <dbReference type="NCBI Taxonomy" id="211228"/>
    <lineage>
        <taxon>Eukaryota</taxon>
        <taxon>Metazoa</taxon>
        <taxon>Ecdysozoa</taxon>
        <taxon>Arthropoda</taxon>
        <taxon>Hexapoda</taxon>
        <taxon>Insecta</taxon>
        <taxon>Pterygota</taxon>
        <taxon>Neoptera</taxon>
        <taxon>Endopterygota</taxon>
        <taxon>Hymenoptera</taxon>
        <taxon>Cephoidea</taxon>
        <taxon>Cephidae</taxon>
        <taxon>Cephus</taxon>
    </lineage>
</organism>
<keyword evidence="3" id="KW-0677">Repeat</keyword>
<feature type="chain" id="PRO_5042541509" evidence="6">
    <location>
        <begin position="23"/>
        <end position="1484"/>
    </location>
</feature>
<dbReference type="SUPFAM" id="SSF50978">
    <property type="entry name" value="WD40 repeat-like"/>
    <property type="match status" value="1"/>
</dbReference>
<sequence length="1484" mass="164102">MTVGTSLVVPIVLWGRIAPTHCISCVYLSRDQKTLVTGCYDGQICLWQVDPETLKMTPRCLLVGHTAPIMCLSRASVIMEQNYIVSSSESGEMCTWDLVDGKCREAVKLNNIHTQMLPYVSAGGENVRLFCSGYYPEVLVMDPFSLEVLFTLSSRVNPDWISALHVLRPAKRKGRFYVHTNDVVLALTTTGTVKVWTLLGHENRNSEPLYEHESKQIRCLNALAMTCCPYNQRTVLIVCSKYWQIFDAGDFSVLCSVTAPCGERWMAGDFLTADRVIVWSDEGHGYLYKLPAKTLVHLESKLKGKALSSSVADNKEFHTAAADSDQPYLYCTLTQPGDKPLSCPPAMRLVTVQRQGKTLKYLLRGDSEGVVLLWTVPDAGIQQPSQTNQNDGPVRLPPTVKTSLTEAWEAMKPSPVGILDQLDTDESHRIKLTSSIYLPQQSRLVVGREDGSIIIVPATQTVMLQLLHGNHQQYDDWPPHQVLLGHSGRVNCLLYPHGAAPRYDRTHLVSGSVDFAVCLWDLYAGTLIHRFCVHAGEITQLLVPPDNCSPRIQKCVCSVASDHSVTLLSLAERKCVVLASRHLFPVVTIKWRPLDDFMIVGCSDGAVYVWQMETGHLDRVLHGIIAEEVLYACDENTIATAGGSAAGGELGLANPAVHFFRGLRHRNLSAIRHATQRGLHQLQQLHGGHGSEHGNQIKAKGAPLMIQGFRSNPKDPESHILFFDIEALIVQLLSDEYGSMSPSSLEAQGLISAAEYQKVAALTQSASPDAHKKIADFFGRVKDKAGDVERILKEKDRHGDGWSNNDTPRNSLKRNGAFSEPNATMEVAQLLLSLLHGWGMDPDLDRVCEGKLGLLRPMVPVSFGVLSKGGYMSLLLPTWQIQLQPAGEPATQLEQRLPVELVRQERLTRAFTARAHWELSTTLTSNHLLAVVALANTLMSMNNATFVPEQERNRKMHRPGNRAAVSWNKAEEENEEIYTVQQAQIKQGWSLLATLHCVLLPDKVAAQGGSKTFKRPQVEMMARRWQHQCLEVREAAQALLLAELGRMGPKGRKALVDSWSQYLPMYSTLEPIAPQPQNQSPPPGSPVPPGEAQPEEEDEEEELAEDIPTARKPSSVAELKRKQTTAVVLLGVIGAEFGQDVATVNQRRENDQRRKSSVVEGFGIGNNNLARHTSMALTHLLQAPHCTKLPMHSALRRAAIDLIGRGFTVWEPYLDVSKVLLGLLEMCCDADKLVPSMTYGLPLTPQADTCRTARHALTLIATARPAAFITTMAREVARFNTLQQNAQTLNVNLGASVLARAKPEILRIVEQLIDKMQSEMSDLLVEVMDIILHCLDPGHLKTKPLNEVFPAVCRFNQVSHCPATRRIAVGGRGGQLALYELRANVKCQTVAAHQAPVTALAFSPEGKFLVSYSCSENKLCFWQQTSSGMFGLGNSQTRCVKSYSTAPINDVTRLNPMRLARLIWINNRTVTLMLADGSETRFNV</sequence>
<feature type="compositionally biased region" description="Acidic residues" evidence="5">
    <location>
        <begin position="1093"/>
        <end position="1105"/>
    </location>
</feature>
<protein>
    <submittedName>
        <fullName evidence="8">WD repeat-containing protein 7 isoform X7</fullName>
    </submittedName>
</protein>
<dbReference type="InterPro" id="IPR049916">
    <property type="entry name" value="WDR72-like"/>
</dbReference>
<dbReference type="PROSITE" id="PS50082">
    <property type="entry name" value="WD_REPEATS_2"/>
    <property type="match status" value="1"/>
</dbReference>
<dbReference type="FunFam" id="2.130.10.10:FF:000247">
    <property type="entry name" value="WD repeat-containing protein 72"/>
    <property type="match status" value="1"/>
</dbReference>
<feature type="repeat" description="WD" evidence="4">
    <location>
        <begin position="579"/>
        <end position="620"/>
    </location>
</feature>
<dbReference type="InterPro" id="IPR001680">
    <property type="entry name" value="WD40_rpt"/>
</dbReference>
<dbReference type="InterPro" id="IPR036322">
    <property type="entry name" value="WD40_repeat_dom_sf"/>
</dbReference>
<proteinExistence type="predicted"/>
<keyword evidence="6" id="KW-0732">Signal</keyword>
<dbReference type="PANTHER" id="PTHR44099:SF4">
    <property type="entry name" value="RABCONNECTIN-3B, ISOFORM A"/>
    <property type="match status" value="1"/>
</dbReference>